<feature type="compositionally biased region" description="Polar residues" evidence="1">
    <location>
        <begin position="415"/>
        <end position="429"/>
    </location>
</feature>
<evidence type="ECO:0000313" key="2">
    <source>
        <dbReference type="EMBL" id="CAI2359526.1"/>
    </source>
</evidence>
<comment type="caution">
    <text evidence="2">The sequence shown here is derived from an EMBL/GenBank/DDBJ whole genome shotgun (WGS) entry which is preliminary data.</text>
</comment>
<accession>A0AAD1TZZ5</accession>
<evidence type="ECO:0000313" key="3">
    <source>
        <dbReference type="Proteomes" id="UP001295684"/>
    </source>
</evidence>
<sequence>MNQAKELKCPKDSKEPSTVRQKEAKLKSQSCDKIRDRRFRQAAPRKEFNRARYIEFLAYNQFCSKTKNELARIKFMLLQDNFQQETIELINKTTQIFQEVAQRANEIYKENQKSKQDLLDQISDYEALLQDRQGLEMAYRRMHEINHLVKDIETFCASKYNRKLRDIIIDLPSEILRDNPRIDEDVIKFSSNMINSLYTHKIDHESSKCDCNTSKEEKDIEGDSQSKEDVKDIYTDVPYRIEDPYMCKQNTPNFKAEEKKKRAFPYSNLEVKQKGSLSAKSLEGLQPTKLGIKQNFIDSRAQNGLSISSNIPQTERINNLKALKHSSTHTDLVRENQIKLNDEIWEKSQSLLNKLTKEKSKFTKYGKSAIYTYEKDKSTLKSKRSNDKFPFDVLKEISNNQKNFCNPAYKEQNKRPNSIQKSRNASLSAKTEACGKSSQRSRNNTVRSYTEYAPISSSNSKSEFILFEIVKE</sequence>
<feature type="region of interest" description="Disordered" evidence="1">
    <location>
        <begin position="407"/>
        <end position="446"/>
    </location>
</feature>
<protein>
    <submittedName>
        <fullName evidence="2">Uncharacterized protein</fullName>
    </submittedName>
</protein>
<feature type="compositionally biased region" description="Polar residues" evidence="1">
    <location>
        <begin position="436"/>
        <end position="446"/>
    </location>
</feature>
<evidence type="ECO:0000256" key="1">
    <source>
        <dbReference type="SAM" id="MobiDB-lite"/>
    </source>
</evidence>
<keyword evidence="3" id="KW-1185">Reference proteome</keyword>
<feature type="region of interest" description="Disordered" evidence="1">
    <location>
        <begin position="1"/>
        <end position="29"/>
    </location>
</feature>
<gene>
    <name evidence="2" type="ORF">ECRASSUSDP1_LOCUS817</name>
</gene>
<organism evidence="2 3">
    <name type="scientific">Euplotes crassus</name>
    <dbReference type="NCBI Taxonomy" id="5936"/>
    <lineage>
        <taxon>Eukaryota</taxon>
        <taxon>Sar</taxon>
        <taxon>Alveolata</taxon>
        <taxon>Ciliophora</taxon>
        <taxon>Intramacronucleata</taxon>
        <taxon>Spirotrichea</taxon>
        <taxon>Hypotrichia</taxon>
        <taxon>Euplotida</taxon>
        <taxon>Euplotidae</taxon>
        <taxon>Moneuplotes</taxon>
    </lineage>
</organism>
<dbReference type="Proteomes" id="UP001295684">
    <property type="component" value="Unassembled WGS sequence"/>
</dbReference>
<reference evidence="2" key="1">
    <citation type="submission" date="2023-07" db="EMBL/GenBank/DDBJ databases">
        <authorList>
            <consortium name="AG Swart"/>
            <person name="Singh M."/>
            <person name="Singh A."/>
            <person name="Seah K."/>
            <person name="Emmerich C."/>
        </authorList>
    </citation>
    <scope>NUCLEOTIDE SEQUENCE</scope>
    <source>
        <strain evidence="2">DP1</strain>
    </source>
</reference>
<proteinExistence type="predicted"/>
<name>A0AAD1TZZ5_EUPCR</name>
<dbReference type="AlphaFoldDB" id="A0AAD1TZZ5"/>
<dbReference type="EMBL" id="CAMPGE010000769">
    <property type="protein sequence ID" value="CAI2359526.1"/>
    <property type="molecule type" value="Genomic_DNA"/>
</dbReference>